<evidence type="ECO:0000256" key="1">
    <source>
        <dbReference type="SAM" id="Phobius"/>
    </source>
</evidence>
<dbReference type="Proteomes" id="UP000294911">
    <property type="component" value="Unassembled WGS sequence"/>
</dbReference>
<keyword evidence="1" id="KW-0472">Membrane</keyword>
<feature type="transmembrane region" description="Helical" evidence="1">
    <location>
        <begin position="12"/>
        <end position="33"/>
    </location>
</feature>
<comment type="caution">
    <text evidence="2">The sequence shown here is derived from an EMBL/GenBank/DDBJ whole genome shotgun (WGS) entry which is preliminary data.</text>
</comment>
<proteinExistence type="predicted"/>
<reference evidence="2 3" key="1">
    <citation type="submission" date="2019-03" db="EMBL/GenBank/DDBJ databases">
        <title>Genomic Encyclopedia of Type Strains, Phase IV (KMG-IV): sequencing the most valuable type-strain genomes for metagenomic binning, comparative biology and taxonomic classification.</title>
        <authorList>
            <person name="Goeker M."/>
        </authorList>
    </citation>
    <scope>NUCLEOTIDE SEQUENCE [LARGE SCALE GENOMIC DNA]</scope>
    <source>
        <strain evidence="2 3">DSM 45765</strain>
    </source>
</reference>
<gene>
    <name evidence="2" type="ORF">EV191_102367</name>
</gene>
<evidence type="ECO:0000313" key="3">
    <source>
        <dbReference type="Proteomes" id="UP000294911"/>
    </source>
</evidence>
<sequence>MLLAQNSPLGSTALEIASLVVIISAIVVGVIALRNMRNR</sequence>
<name>A0A4R2R710_9PSEU</name>
<keyword evidence="3" id="KW-1185">Reference proteome</keyword>
<protein>
    <submittedName>
        <fullName evidence="2">Uncharacterized protein</fullName>
    </submittedName>
</protein>
<dbReference type="AlphaFoldDB" id="A0A4R2R710"/>
<accession>A0A4R2R710</accession>
<keyword evidence="1" id="KW-0812">Transmembrane</keyword>
<dbReference type="EMBL" id="SLXQ01000002">
    <property type="protein sequence ID" value="TCP55155.1"/>
    <property type="molecule type" value="Genomic_DNA"/>
</dbReference>
<evidence type="ECO:0000313" key="2">
    <source>
        <dbReference type="EMBL" id="TCP55155.1"/>
    </source>
</evidence>
<keyword evidence="1" id="KW-1133">Transmembrane helix</keyword>
<organism evidence="2 3">
    <name type="scientific">Tamaricihabitans halophyticus</name>
    <dbReference type="NCBI Taxonomy" id="1262583"/>
    <lineage>
        <taxon>Bacteria</taxon>
        <taxon>Bacillati</taxon>
        <taxon>Actinomycetota</taxon>
        <taxon>Actinomycetes</taxon>
        <taxon>Pseudonocardiales</taxon>
        <taxon>Pseudonocardiaceae</taxon>
        <taxon>Tamaricihabitans</taxon>
    </lineage>
</organism>